<keyword evidence="4 8" id="KW-1003">Cell membrane</keyword>
<dbReference type="GO" id="GO:0005345">
    <property type="term" value="F:purine nucleobase transmembrane transporter activity"/>
    <property type="evidence" value="ECO:0007669"/>
    <property type="project" value="TreeGrafter"/>
</dbReference>
<dbReference type="eggNOG" id="COG2252">
    <property type="taxonomic scope" value="Bacteria"/>
</dbReference>
<dbReference type="EMBL" id="ADMG01000037">
    <property type="protein sequence ID" value="EKB30641.1"/>
    <property type="molecule type" value="Genomic_DNA"/>
</dbReference>
<evidence type="ECO:0000256" key="7">
    <source>
        <dbReference type="ARBA" id="ARBA00023136"/>
    </source>
</evidence>
<dbReference type="GO" id="GO:0005886">
    <property type="term" value="C:plasma membrane"/>
    <property type="evidence" value="ECO:0007669"/>
    <property type="project" value="UniProtKB-SubCell"/>
</dbReference>
<evidence type="ECO:0000256" key="1">
    <source>
        <dbReference type="ARBA" id="ARBA00004651"/>
    </source>
</evidence>
<dbReference type="PANTHER" id="PTHR43337:SF1">
    <property type="entry name" value="XANTHINE_URACIL PERMEASE C887.17-RELATED"/>
    <property type="match status" value="1"/>
</dbReference>
<evidence type="ECO:0000256" key="2">
    <source>
        <dbReference type="ARBA" id="ARBA00005697"/>
    </source>
</evidence>
<dbReference type="InterPro" id="IPR006043">
    <property type="entry name" value="NCS2"/>
</dbReference>
<proteinExistence type="inferred from homology"/>
<feature type="transmembrane region" description="Helical" evidence="9">
    <location>
        <begin position="171"/>
        <end position="189"/>
    </location>
</feature>
<dbReference type="Pfam" id="PF00860">
    <property type="entry name" value="Xan_ur_permease"/>
    <property type="match status" value="1"/>
</dbReference>
<evidence type="ECO:0000256" key="5">
    <source>
        <dbReference type="ARBA" id="ARBA00022692"/>
    </source>
</evidence>
<evidence type="ECO:0000256" key="4">
    <source>
        <dbReference type="ARBA" id="ARBA00022475"/>
    </source>
</evidence>
<protein>
    <recommendedName>
        <fullName evidence="12">Xanthine/uracil/vitamin C permease</fullName>
    </recommendedName>
</protein>
<evidence type="ECO:0000256" key="8">
    <source>
        <dbReference type="PIRNR" id="PIRNR005353"/>
    </source>
</evidence>
<comment type="subcellular location">
    <subcellularLocation>
        <location evidence="1 8">Cell membrane</location>
        <topology evidence="1 8">Multi-pass membrane protein</topology>
    </subcellularLocation>
</comment>
<feature type="transmembrane region" description="Helical" evidence="9">
    <location>
        <begin position="247"/>
        <end position="269"/>
    </location>
</feature>
<evidence type="ECO:0000256" key="3">
    <source>
        <dbReference type="ARBA" id="ARBA00022448"/>
    </source>
</evidence>
<feature type="transmembrane region" description="Helical" evidence="9">
    <location>
        <begin position="139"/>
        <end position="159"/>
    </location>
</feature>
<keyword evidence="3 8" id="KW-0813">Transport</keyword>
<feature type="transmembrane region" description="Helical" evidence="9">
    <location>
        <begin position="23"/>
        <end position="45"/>
    </location>
</feature>
<dbReference type="InterPro" id="IPR045018">
    <property type="entry name" value="Azg-like"/>
</dbReference>
<dbReference type="OrthoDB" id="9808458at2"/>
<dbReference type="RefSeq" id="WP_005436034.1">
    <property type="nucleotide sequence ID" value="NZ_JH815518.1"/>
</dbReference>
<dbReference type="InterPro" id="IPR026033">
    <property type="entry name" value="Azg-like_bact_archaea"/>
</dbReference>
<dbReference type="Proteomes" id="UP000005835">
    <property type="component" value="Unassembled WGS sequence"/>
</dbReference>
<organism evidence="10 11">
    <name type="scientific">Sutterella wadsworthensis 2_1_59BFAA</name>
    <dbReference type="NCBI Taxonomy" id="742823"/>
    <lineage>
        <taxon>Bacteria</taxon>
        <taxon>Pseudomonadati</taxon>
        <taxon>Pseudomonadota</taxon>
        <taxon>Betaproteobacteria</taxon>
        <taxon>Burkholderiales</taxon>
        <taxon>Sutterellaceae</taxon>
        <taxon>Sutterella</taxon>
    </lineage>
</organism>
<dbReference type="PANTHER" id="PTHR43337">
    <property type="entry name" value="XANTHINE/URACIL PERMEASE C887.17-RELATED"/>
    <property type="match status" value="1"/>
</dbReference>
<feature type="transmembrane region" description="Helical" evidence="9">
    <location>
        <begin position="325"/>
        <end position="344"/>
    </location>
</feature>
<dbReference type="PIRSF" id="PIRSF005353">
    <property type="entry name" value="PbuG"/>
    <property type="match status" value="1"/>
</dbReference>
<gene>
    <name evidence="10" type="ORF">HMPREF9465_01688</name>
</gene>
<dbReference type="AlphaFoldDB" id="K1JKD0"/>
<feature type="transmembrane region" description="Helical" evidence="9">
    <location>
        <begin position="196"/>
        <end position="215"/>
    </location>
</feature>
<name>K1JKD0_9BURK</name>
<comment type="caution">
    <text evidence="10">The sequence shown here is derived from an EMBL/GenBank/DDBJ whole genome shotgun (WGS) entry which is preliminary data.</text>
</comment>
<feature type="transmembrane region" description="Helical" evidence="9">
    <location>
        <begin position="57"/>
        <end position="77"/>
    </location>
</feature>
<evidence type="ECO:0008006" key="12">
    <source>
        <dbReference type="Google" id="ProtNLM"/>
    </source>
</evidence>
<dbReference type="PATRIC" id="fig|742823.3.peg.1683"/>
<keyword evidence="5 8" id="KW-0812">Transmembrane</keyword>
<feature type="transmembrane region" description="Helical" evidence="9">
    <location>
        <begin position="418"/>
        <end position="435"/>
    </location>
</feature>
<evidence type="ECO:0000313" key="10">
    <source>
        <dbReference type="EMBL" id="EKB30641.1"/>
    </source>
</evidence>
<feature type="transmembrane region" description="Helical" evidence="9">
    <location>
        <begin position="390"/>
        <end position="412"/>
    </location>
</feature>
<keyword evidence="11" id="KW-1185">Reference proteome</keyword>
<reference evidence="10 11" key="1">
    <citation type="submission" date="2012-05" db="EMBL/GenBank/DDBJ databases">
        <title>The Genome Sequence of Sutterella wadsworthensis 2_1_59BFAA.</title>
        <authorList>
            <consortium name="The Broad Institute Genome Sequencing Platform"/>
            <person name="Earl A."/>
            <person name="Ward D."/>
            <person name="Feldgarden M."/>
            <person name="Gevers D."/>
            <person name="Daigneault M."/>
            <person name="Strauss J."/>
            <person name="Allen-Vercoe E."/>
            <person name="Walker B."/>
            <person name="Young S.K."/>
            <person name="Zeng Q."/>
            <person name="Gargeya S."/>
            <person name="Fitzgerald M."/>
            <person name="Haas B."/>
            <person name="Abouelleil A."/>
            <person name="Alvarado L."/>
            <person name="Arachchi H.M."/>
            <person name="Berlin A.M."/>
            <person name="Chapman S.B."/>
            <person name="Goldberg J."/>
            <person name="Griggs A."/>
            <person name="Gujja S."/>
            <person name="Hansen M."/>
            <person name="Howarth C."/>
            <person name="Imamovic A."/>
            <person name="Larimer J."/>
            <person name="McCowen C."/>
            <person name="Montmayeur A."/>
            <person name="Murphy C."/>
            <person name="Neiman D."/>
            <person name="Pearson M."/>
            <person name="Priest M."/>
            <person name="Roberts A."/>
            <person name="Saif S."/>
            <person name="Shea T."/>
            <person name="Sisk P."/>
            <person name="Sykes S."/>
            <person name="Wortman J."/>
            <person name="Nusbaum C."/>
            <person name="Birren B."/>
        </authorList>
    </citation>
    <scope>NUCLEOTIDE SEQUENCE [LARGE SCALE GENOMIC DNA]</scope>
    <source>
        <strain evidence="10 11">2_1_59BFAA</strain>
    </source>
</reference>
<comment type="similarity">
    <text evidence="2 8">Belongs to the nucleobase:cation symporter-2 (NCS2) (TC 2.A.40) family. Azg-like subfamily.</text>
</comment>
<dbReference type="HOGENOM" id="CLU_024508_0_1_4"/>
<accession>K1JKD0</accession>
<evidence type="ECO:0000256" key="6">
    <source>
        <dbReference type="ARBA" id="ARBA00022989"/>
    </source>
</evidence>
<evidence type="ECO:0000313" key="11">
    <source>
        <dbReference type="Proteomes" id="UP000005835"/>
    </source>
</evidence>
<keyword evidence="6 8" id="KW-1133">Transmembrane helix</keyword>
<sequence length="437" mass="46456">MQASVVERLFSLKENGTSVSQEVSAGVTTFMAMSYLIFVIPSMLADGGIPRDAATSSVILVTVAVTLLMGLWARYPVGVAPGLGITAFFAYYVCGPAGFTWQAGLGAVFISGLVFFLLTVTRIRQFIVNAVPIDLKLSIVVGIGAFIALIGMKSAGLVIADPSTFVALGNVTQPEVQLSVFCFFLTAALMVKGFRAAMLIGILATTALGVILGVTELPKGAWVSLTLPDISAVFMQMDLQGALSHGLLSIIFTLTMVDLFDNMGVLIGLARKCGFMRPDGEIRNLDKAFITDSIGTMFSACMGTTTATSYLESASGVAAGGRTGLTAVTTAGCFVLALFFIPLVGVVPAYATAPILIIVGALMMQEVVHIRFERLEIAIPAFLTIMTMPFTFNIATGFGFGFVSYTVIHVLMGRWREVTPFMYLISACFVANFIMRT</sequence>
<feature type="transmembrane region" description="Helical" evidence="9">
    <location>
        <begin position="89"/>
        <end position="118"/>
    </location>
</feature>
<keyword evidence="7 8" id="KW-0472">Membrane</keyword>
<evidence type="ECO:0000256" key="9">
    <source>
        <dbReference type="SAM" id="Phobius"/>
    </source>
</evidence>
<dbReference type="STRING" id="742823.HMPREF9465_01688"/>